<name>A0ABV4T2S4_9ACTN</name>
<gene>
    <name evidence="1" type="ORF">ACEG43_47540</name>
</gene>
<dbReference type="EMBL" id="JBGOSP010000069">
    <property type="protein sequence ID" value="MFA3843658.1"/>
    <property type="molecule type" value="Genomic_DNA"/>
</dbReference>
<accession>A0ABV4T2S4</accession>
<keyword evidence="2" id="KW-1185">Reference proteome</keyword>
<sequence length="669" mass="71762">MPARYHLRFQIPSGQDAARQAAELAAFCQEAGVDEVVLLLAAEEFHGGHPAGAEEDLLYDTAATSAAVLRDAGLDVSLNPWVTTGHADRGRRDRHGFAPMVGPDGRAAAGQASFACPLWRSWLTAHYARFADLGFRVLWLEDDFRFHNHAPLQWGGGFEPLILERLALLAGEPVTREQVVAAVTAPGEPHSWRALLQEVWRTAQLEVAAEVAEAVGKHSDGRSRVGLMSSEPAMHGVEGRNWDALFNALAIDGEAVHRPHFAVYSDAPGRALSRSVWLLELQRALRPAGVRAEPEIENWPHTAWSKPDTQTWSEMTAAQLSGADALFLNLHPMHSGRARRHPRVADLLRRARPALDLLAERGREELGTFGVSLPVHQQAAAHVRTSRPGRLADLAAGPEGAADFLLRYGIPVTAGEAPVRALFGQAAWAFDDDEVRCLLAGGLLLDGTAAYVLSERGFAGLLGLTVPEIVEREEAAAPGPYSLEQVLPAAELDDEDVFLSVNGQPALARLEPAAGTQVWSSVLTPDRQHWGAGRCVHTNTLGGRVAVLAATAPDLLPYDDDGQRLLHAMVRHLEGDQPRLPLVSGGPHLVPRLARTERGLCLAVANGSADPARPRLALPARAGSAEATLLAPLAAPTAVPLTAAGSTLVLDADLPHRGWLLVDWTPEGV</sequence>
<protein>
    <submittedName>
        <fullName evidence="1">Uncharacterized protein</fullName>
    </submittedName>
</protein>
<evidence type="ECO:0000313" key="1">
    <source>
        <dbReference type="EMBL" id="MFA3843658.1"/>
    </source>
</evidence>
<comment type="caution">
    <text evidence="1">The sequence shown here is derived from an EMBL/GenBank/DDBJ whole genome shotgun (WGS) entry which is preliminary data.</text>
</comment>
<dbReference type="Proteomes" id="UP001571476">
    <property type="component" value="Unassembled WGS sequence"/>
</dbReference>
<organism evidence="1 2">
    <name type="scientific">Streptomyces aureus</name>
    <dbReference type="NCBI Taxonomy" id="193461"/>
    <lineage>
        <taxon>Bacteria</taxon>
        <taxon>Bacillati</taxon>
        <taxon>Actinomycetota</taxon>
        <taxon>Actinomycetes</taxon>
        <taxon>Kitasatosporales</taxon>
        <taxon>Streptomycetaceae</taxon>
        <taxon>Streptomyces</taxon>
    </lineage>
</organism>
<evidence type="ECO:0000313" key="2">
    <source>
        <dbReference type="Proteomes" id="UP001571476"/>
    </source>
</evidence>
<reference evidence="1 2" key="1">
    <citation type="submission" date="2024-08" db="EMBL/GenBank/DDBJ databases">
        <title>Genome sequence of Streptomyces aureus CACIA-1.46HGO.</title>
        <authorList>
            <person name="Evangelista-Martinez Z."/>
        </authorList>
    </citation>
    <scope>NUCLEOTIDE SEQUENCE [LARGE SCALE GENOMIC DNA]</scope>
    <source>
        <strain evidence="1 2">CACIA-1.46HGO</strain>
    </source>
</reference>
<proteinExistence type="predicted"/>
<dbReference type="RefSeq" id="WP_372567459.1">
    <property type="nucleotide sequence ID" value="NZ_JBGOSP010000069.1"/>
</dbReference>